<name>A0A6A6ECQ0_9PEZI</name>
<protein>
    <submittedName>
        <fullName evidence="2">Uncharacterized protein</fullName>
    </submittedName>
</protein>
<evidence type="ECO:0000256" key="1">
    <source>
        <dbReference type="SAM" id="MobiDB-lite"/>
    </source>
</evidence>
<feature type="compositionally biased region" description="Basic and acidic residues" evidence="1">
    <location>
        <begin position="99"/>
        <end position="110"/>
    </location>
</feature>
<dbReference type="Proteomes" id="UP000800200">
    <property type="component" value="Unassembled WGS sequence"/>
</dbReference>
<dbReference type="EMBL" id="ML994624">
    <property type="protein sequence ID" value="KAF2188328.1"/>
    <property type="molecule type" value="Genomic_DNA"/>
</dbReference>
<feature type="region of interest" description="Disordered" evidence="1">
    <location>
        <begin position="92"/>
        <end position="145"/>
    </location>
</feature>
<evidence type="ECO:0000313" key="2">
    <source>
        <dbReference type="EMBL" id="KAF2188328.1"/>
    </source>
</evidence>
<accession>A0A6A6ECQ0</accession>
<feature type="compositionally biased region" description="Basic residues" evidence="1">
    <location>
        <begin position="111"/>
        <end position="128"/>
    </location>
</feature>
<keyword evidence="3" id="KW-1185">Reference proteome</keyword>
<proteinExistence type="predicted"/>
<dbReference type="AlphaFoldDB" id="A0A6A6ECQ0"/>
<gene>
    <name evidence="2" type="ORF">K469DRAFT_93896</name>
</gene>
<organism evidence="2 3">
    <name type="scientific">Zopfia rhizophila CBS 207.26</name>
    <dbReference type="NCBI Taxonomy" id="1314779"/>
    <lineage>
        <taxon>Eukaryota</taxon>
        <taxon>Fungi</taxon>
        <taxon>Dikarya</taxon>
        <taxon>Ascomycota</taxon>
        <taxon>Pezizomycotina</taxon>
        <taxon>Dothideomycetes</taxon>
        <taxon>Dothideomycetes incertae sedis</taxon>
        <taxon>Zopfiaceae</taxon>
        <taxon>Zopfia</taxon>
    </lineage>
</organism>
<reference evidence="2" key="1">
    <citation type="journal article" date="2020" name="Stud. Mycol.">
        <title>101 Dothideomycetes genomes: a test case for predicting lifestyles and emergence of pathogens.</title>
        <authorList>
            <person name="Haridas S."/>
            <person name="Albert R."/>
            <person name="Binder M."/>
            <person name="Bloem J."/>
            <person name="Labutti K."/>
            <person name="Salamov A."/>
            <person name="Andreopoulos B."/>
            <person name="Baker S."/>
            <person name="Barry K."/>
            <person name="Bills G."/>
            <person name="Bluhm B."/>
            <person name="Cannon C."/>
            <person name="Castanera R."/>
            <person name="Culley D."/>
            <person name="Daum C."/>
            <person name="Ezra D."/>
            <person name="Gonzalez J."/>
            <person name="Henrissat B."/>
            <person name="Kuo A."/>
            <person name="Liang C."/>
            <person name="Lipzen A."/>
            <person name="Lutzoni F."/>
            <person name="Magnuson J."/>
            <person name="Mondo S."/>
            <person name="Nolan M."/>
            <person name="Ohm R."/>
            <person name="Pangilinan J."/>
            <person name="Park H.-J."/>
            <person name="Ramirez L."/>
            <person name="Alfaro M."/>
            <person name="Sun H."/>
            <person name="Tritt A."/>
            <person name="Yoshinaga Y."/>
            <person name="Zwiers L.-H."/>
            <person name="Turgeon B."/>
            <person name="Goodwin S."/>
            <person name="Spatafora J."/>
            <person name="Crous P."/>
            <person name="Grigoriev I."/>
        </authorList>
    </citation>
    <scope>NUCLEOTIDE SEQUENCE</scope>
    <source>
        <strain evidence="2">CBS 207.26</strain>
    </source>
</reference>
<sequence>MTHLICSGRGRMREGHHIAKPVHVSQQTQRGHTFSRLHVQASNPPSPPVDYPALPVVCRTDGSVVCPGEVVDRRAEAFGDCGVTRSLGRCSVGRSRRPGRGDQERMESKTTRKFGSRRLGRGGQKRKEKTINQRNGPEYPRPPVLPPHFFRNSLLWSEA</sequence>
<evidence type="ECO:0000313" key="3">
    <source>
        <dbReference type="Proteomes" id="UP000800200"/>
    </source>
</evidence>